<feature type="region of interest" description="Disordered" evidence="4">
    <location>
        <begin position="1124"/>
        <end position="1144"/>
    </location>
</feature>
<evidence type="ECO:0000256" key="5">
    <source>
        <dbReference type="SAM" id="SignalP"/>
    </source>
</evidence>
<feature type="region of interest" description="Disordered" evidence="4">
    <location>
        <begin position="611"/>
        <end position="661"/>
    </location>
</feature>
<organism evidence="7 8">
    <name type="scientific">Cryomyces minteri</name>
    <dbReference type="NCBI Taxonomy" id="331657"/>
    <lineage>
        <taxon>Eukaryota</taxon>
        <taxon>Fungi</taxon>
        <taxon>Dikarya</taxon>
        <taxon>Ascomycota</taxon>
        <taxon>Pezizomycotina</taxon>
        <taxon>Dothideomycetes</taxon>
        <taxon>Dothideomycetes incertae sedis</taxon>
        <taxon>Cryomyces</taxon>
    </lineage>
</organism>
<dbReference type="PANTHER" id="PTHR47840">
    <property type="entry name" value="ZN(II)2CYS6 TRANSCRIPTION FACTOR (EUROFUNG)-RELATED"/>
    <property type="match status" value="1"/>
</dbReference>
<comment type="caution">
    <text evidence="7">The sequence shown here is derived from an EMBL/GenBank/DDBJ whole genome shotgun (WGS) entry which is preliminary data.</text>
</comment>
<protein>
    <recommendedName>
        <fullName evidence="6">Xylanolytic transcriptional activator regulatory domain-containing protein</fullName>
    </recommendedName>
</protein>
<dbReference type="GO" id="GO:0006508">
    <property type="term" value="P:proteolysis"/>
    <property type="evidence" value="ECO:0007669"/>
    <property type="project" value="InterPro"/>
</dbReference>
<keyword evidence="3" id="KW-0539">Nucleus</keyword>
<feature type="chain" id="PRO_5020376170" description="Xylanolytic transcriptional activator regulatory domain-containing protein" evidence="5">
    <location>
        <begin position="24"/>
        <end position="1227"/>
    </location>
</feature>
<evidence type="ECO:0000256" key="2">
    <source>
        <dbReference type="ARBA" id="ARBA00023163"/>
    </source>
</evidence>
<dbReference type="OrthoDB" id="6509908at2759"/>
<dbReference type="InterPro" id="IPR007219">
    <property type="entry name" value="XnlR_reg_dom"/>
</dbReference>
<dbReference type="EMBL" id="NAJN01000304">
    <property type="protein sequence ID" value="TKA75240.1"/>
    <property type="molecule type" value="Genomic_DNA"/>
</dbReference>
<evidence type="ECO:0000313" key="8">
    <source>
        <dbReference type="Proteomes" id="UP000308768"/>
    </source>
</evidence>
<dbReference type="GO" id="GO:0070008">
    <property type="term" value="F:serine-type exopeptidase activity"/>
    <property type="evidence" value="ECO:0007669"/>
    <property type="project" value="InterPro"/>
</dbReference>
<feature type="region of interest" description="Disordered" evidence="4">
    <location>
        <begin position="685"/>
        <end position="716"/>
    </location>
</feature>
<dbReference type="GO" id="GO:0006351">
    <property type="term" value="P:DNA-templated transcription"/>
    <property type="evidence" value="ECO:0007669"/>
    <property type="project" value="InterPro"/>
</dbReference>
<evidence type="ECO:0000259" key="6">
    <source>
        <dbReference type="SMART" id="SM00906"/>
    </source>
</evidence>
<dbReference type="GO" id="GO:0003677">
    <property type="term" value="F:DNA binding"/>
    <property type="evidence" value="ECO:0007669"/>
    <property type="project" value="InterPro"/>
</dbReference>
<feature type="domain" description="Xylanolytic transcriptional activator regulatory" evidence="6">
    <location>
        <begin position="840"/>
        <end position="906"/>
    </location>
</feature>
<reference evidence="7 8" key="1">
    <citation type="submission" date="2017-03" db="EMBL/GenBank/DDBJ databases">
        <title>Genomes of endolithic fungi from Antarctica.</title>
        <authorList>
            <person name="Coleine C."/>
            <person name="Masonjones S."/>
            <person name="Stajich J.E."/>
        </authorList>
    </citation>
    <scope>NUCLEOTIDE SEQUENCE [LARGE SCALE GENOMIC DNA]</scope>
    <source>
        <strain evidence="7 8">CCFEE 5187</strain>
    </source>
</reference>
<sequence>MPSLPPLAPLLFLLTILARFTHSLRLHQLPSNGGLTAREISVNVTAYPAHTISIPIDHYNASDTRKYQNRYWINDEYYRRGGPVFYFDAGEQNAHPLVPYFLHEAAGPSAVMALARRYMVRFLGRCLPLLRPIRRHVMLTPGTQVQRPGRALRASLLRRPARRQLSLRHERHERIGRGRVRSVQILTTEQALQDVVYFAEHFQPPGTTEHDCALLSPERTPWVWLGGSYPGIRGAHMRVRNPGTFYAAWASSAPTEAAVDMWTYYAQAERSMTRNCSADYTAVTRYVDATLTNGTEGEVTAMKRALYEAVLSGPRGRAPASVNASDVAALTNSDIASYLLLPLSFYQYYGFERSVLPFCDIVETLNQTSARTTDNGGTDPAIATESGIAVTYNISLAWSAFLTGIAEIDYDSVPYHDDPIQDRSWMWQYCSEYGYYQRGNPDNPHTVESRFTSLDLFQAGCNSTFPKGLPASPNVTEPNKYGGWHINPSNTMFSSGEYDPWRALSPASTEFGSPNRTTTQDIPECGVPPPNDTVFGIVYRDMVHVSDMRALLNTSDVNHQNFSTVGFSSPISTEPFYAGEHAEVDDQSLDQRKNLRERVAQLEALVTRLLDKDPSRSDSREKGAAEALSHMRSIDGTTGRSGSGTCAGAFPPTPSPYTVATPAEEFPEHAPLLSMFNNDVLSRTDTRDSQCTADEPSIVTPGSDLSRHGSNTQQANPKNARICQELLSLLPTREDLFKIIERTGGWWAFMRQEYPGICGDDAHITFQHFYARATRQGSPAVIGCLLLCMAMSSHEHADVYLQHVDALVTSDDAYAGTLDGIVCMILQGKCYGNMGQPRKSWLVFRRGIMFAQLMGLHRGHKRPRKHESIWWQLYMGDRYLSILLGLPHGITDSHCDLTVQLDSKDPWNSLLVFHKRTAVMAGKVIDRTQGIADQSYASALDIDQQLDNIENDMPPEWWDVATARQAGAATLAELHSRLLTQICAHQIRLYLHLPFMLKSANNPRYGYSRTACFGAAREMLRIYHLLTVEFAPLSYECKVIDFIAFTAAVLLVLGLLGYGRLDSSNNALQEESDWALIDITLEIFRQASTEKEPGCAAHPNGTAKIAIPYFGTISVGRGRGFTNVRQTDSTGLPTPDASSYGQESLATNTPLSQQELNSFTEDPLITYDGFYMSANPLPPGQQDATGGFENAFSDPSGLMWQGVPNADIDQDWSWFMDPVQQNLSGMV</sequence>
<keyword evidence="8" id="KW-1185">Reference proteome</keyword>
<dbReference type="Proteomes" id="UP000308768">
    <property type="component" value="Unassembled WGS sequence"/>
</dbReference>
<gene>
    <name evidence="7" type="ORF">B0A49_05540</name>
</gene>
<keyword evidence="5" id="KW-0732">Signal</keyword>
<dbReference type="InterPro" id="IPR029058">
    <property type="entry name" value="AB_hydrolase_fold"/>
</dbReference>
<evidence type="ECO:0000256" key="3">
    <source>
        <dbReference type="ARBA" id="ARBA00023242"/>
    </source>
</evidence>
<feature type="compositionally biased region" description="Basic and acidic residues" evidence="4">
    <location>
        <begin position="611"/>
        <end position="624"/>
    </location>
</feature>
<evidence type="ECO:0000313" key="7">
    <source>
        <dbReference type="EMBL" id="TKA75240.1"/>
    </source>
</evidence>
<dbReference type="SMART" id="SM00906">
    <property type="entry name" value="Fungal_trans"/>
    <property type="match status" value="1"/>
</dbReference>
<evidence type="ECO:0000256" key="4">
    <source>
        <dbReference type="SAM" id="MobiDB-lite"/>
    </source>
</evidence>
<dbReference type="Pfam" id="PF05577">
    <property type="entry name" value="Peptidase_S28"/>
    <property type="match status" value="3"/>
</dbReference>
<dbReference type="InterPro" id="IPR008758">
    <property type="entry name" value="Peptidase_S28"/>
</dbReference>
<feature type="signal peptide" evidence="5">
    <location>
        <begin position="1"/>
        <end position="23"/>
    </location>
</feature>
<feature type="compositionally biased region" description="Polar residues" evidence="4">
    <location>
        <begin position="635"/>
        <end position="644"/>
    </location>
</feature>
<keyword evidence="1" id="KW-0805">Transcription regulation</keyword>
<dbReference type="CDD" id="cd12148">
    <property type="entry name" value="fungal_TF_MHR"/>
    <property type="match status" value="1"/>
</dbReference>
<dbReference type="Gene3D" id="3.40.50.1820">
    <property type="entry name" value="alpha/beta hydrolase"/>
    <property type="match status" value="2"/>
</dbReference>
<dbReference type="GO" id="GO:0008270">
    <property type="term" value="F:zinc ion binding"/>
    <property type="evidence" value="ECO:0007669"/>
    <property type="project" value="InterPro"/>
</dbReference>
<dbReference type="PANTHER" id="PTHR47840:SF1">
    <property type="entry name" value="ZN(II)2CYS6 TRANSCRIPTION FACTOR (EUROFUNG)"/>
    <property type="match status" value="1"/>
</dbReference>
<proteinExistence type="predicted"/>
<accession>A0A4U0XEF2</accession>
<dbReference type="AlphaFoldDB" id="A0A4U0XEF2"/>
<keyword evidence="2" id="KW-0804">Transcription</keyword>
<name>A0A4U0XEF2_9PEZI</name>
<evidence type="ECO:0000256" key="1">
    <source>
        <dbReference type="ARBA" id="ARBA00023015"/>
    </source>
</evidence>